<dbReference type="Pfam" id="PF26345">
    <property type="entry name" value="ScoMcrA_N"/>
    <property type="match status" value="1"/>
</dbReference>
<proteinExistence type="predicted"/>
<comment type="caution">
    <text evidence="2">The sequence shown here is derived from an EMBL/GenBank/DDBJ whole genome shotgun (WGS) entry which is preliminary data.</text>
</comment>
<dbReference type="SMART" id="SM00507">
    <property type="entry name" value="HNHc"/>
    <property type="match status" value="1"/>
</dbReference>
<reference evidence="2 3" key="1">
    <citation type="submission" date="2019-07" db="EMBL/GenBank/DDBJ databases">
        <title>Lentzea xizangensis sp. nov., isolated from Qinghai-Tibetan Plateau Soils.</title>
        <authorList>
            <person name="Huang J."/>
        </authorList>
    </citation>
    <scope>NUCLEOTIDE SEQUENCE [LARGE SCALE GENOMIC DNA]</scope>
    <source>
        <strain evidence="2 3">FXJ1.1311</strain>
    </source>
</reference>
<feature type="domain" description="HNH nuclease" evidence="1">
    <location>
        <begin position="248"/>
        <end position="310"/>
    </location>
</feature>
<keyword evidence="2" id="KW-0540">Nuclease</keyword>
<dbReference type="CDD" id="cd00085">
    <property type="entry name" value="HNHc"/>
    <property type="match status" value="1"/>
</dbReference>
<dbReference type="InterPro" id="IPR002711">
    <property type="entry name" value="HNH"/>
</dbReference>
<dbReference type="EMBL" id="VOBR01000038">
    <property type="protein sequence ID" value="TWP45831.1"/>
    <property type="molecule type" value="Genomic_DNA"/>
</dbReference>
<gene>
    <name evidence="2" type="ORF">FKR81_38340</name>
</gene>
<dbReference type="InterPro" id="IPR003615">
    <property type="entry name" value="HNH_nuc"/>
</dbReference>
<keyword evidence="2" id="KW-0255">Endonuclease</keyword>
<protein>
    <submittedName>
        <fullName evidence="2">HNH endonuclease</fullName>
    </submittedName>
</protein>
<evidence type="ECO:0000313" key="2">
    <source>
        <dbReference type="EMBL" id="TWP45831.1"/>
    </source>
</evidence>
<evidence type="ECO:0000259" key="1">
    <source>
        <dbReference type="SMART" id="SM00507"/>
    </source>
</evidence>
<evidence type="ECO:0000313" key="3">
    <source>
        <dbReference type="Proteomes" id="UP000316639"/>
    </source>
</evidence>
<keyword evidence="2" id="KW-0378">Hydrolase</keyword>
<dbReference type="InterPro" id="IPR058807">
    <property type="entry name" value="ScoMcrA_N"/>
</dbReference>
<dbReference type="GO" id="GO:0004519">
    <property type="term" value="F:endonuclease activity"/>
    <property type="evidence" value="ECO:0007669"/>
    <property type="project" value="UniProtKB-KW"/>
</dbReference>
<name>A0A563EH53_9PSEU</name>
<dbReference type="OrthoDB" id="9802640at2"/>
<keyword evidence="3" id="KW-1185">Reference proteome</keyword>
<dbReference type="AlphaFoldDB" id="A0A563EH53"/>
<dbReference type="GO" id="GO:0003676">
    <property type="term" value="F:nucleic acid binding"/>
    <property type="evidence" value="ECO:0007669"/>
    <property type="project" value="InterPro"/>
</dbReference>
<dbReference type="GO" id="GO:0008270">
    <property type="term" value="F:zinc ion binding"/>
    <property type="evidence" value="ECO:0007669"/>
    <property type="project" value="InterPro"/>
</dbReference>
<accession>A0A563EH53</accession>
<dbReference type="Pfam" id="PF01844">
    <property type="entry name" value="HNH"/>
    <property type="match status" value="1"/>
</dbReference>
<dbReference type="Proteomes" id="UP000316639">
    <property type="component" value="Unassembled WGS sequence"/>
</dbReference>
<organism evidence="2 3">
    <name type="scientific">Lentzea tibetensis</name>
    <dbReference type="NCBI Taxonomy" id="2591470"/>
    <lineage>
        <taxon>Bacteria</taxon>
        <taxon>Bacillati</taxon>
        <taxon>Actinomycetota</taxon>
        <taxon>Actinomycetes</taxon>
        <taxon>Pseudonocardiales</taxon>
        <taxon>Pseudonocardiaceae</taxon>
        <taxon>Lentzea</taxon>
    </lineage>
</organism>
<sequence length="333" mass="38102">MTFADVTRQAILSAIKEYDASGGEQFLDQHGYRRARNYFLVHNGREYDSKAIVGVAHGYLPGRSPLRADEFSGGLATVVPLLHDRGFEIREIGANQNPSWLEAELVLVCEQLVLNNWKPFRAGDSRRDDLSRLLQALPLHPLEDRGRTFRSPDSVKRKMDNIATSHPDYEGTRTRGGKLDMEVLHAFLERPEEMRLEAEAIRRGVESGELVELRPIPDLDEMDAAEEGRILLRRHLARERNPKLRKQKIRSVLRRHGCLECEVCDFDFERVYGERGASYAECHHVTPLHVSGTVRTTLDDLAILCANCHRMIHRGTTWLTPPELRELVVQRRS</sequence>